<organism evidence="1 2">
    <name type="scientific">Palleronia marisminoris</name>
    <dbReference type="NCBI Taxonomy" id="315423"/>
    <lineage>
        <taxon>Bacteria</taxon>
        <taxon>Pseudomonadati</taxon>
        <taxon>Pseudomonadota</taxon>
        <taxon>Alphaproteobacteria</taxon>
        <taxon>Rhodobacterales</taxon>
        <taxon>Roseobacteraceae</taxon>
        <taxon>Palleronia</taxon>
    </lineage>
</organism>
<proteinExistence type="predicted"/>
<keyword evidence="2" id="KW-1185">Reference proteome</keyword>
<dbReference type="STRING" id="315423.SAMN04488020_11135"/>
<evidence type="ECO:0008006" key="3">
    <source>
        <dbReference type="Google" id="ProtNLM"/>
    </source>
</evidence>
<reference evidence="1 2" key="1">
    <citation type="submission" date="2017-03" db="EMBL/GenBank/DDBJ databases">
        <authorList>
            <person name="Afonso C.L."/>
            <person name="Miller P.J."/>
            <person name="Scott M.A."/>
            <person name="Spackman E."/>
            <person name="Goraichik I."/>
            <person name="Dimitrov K.M."/>
            <person name="Suarez D.L."/>
            <person name="Swayne D.E."/>
        </authorList>
    </citation>
    <scope>NUCLEOTIDE SEQUENCE [LARGE SCALE GENOMIC DNA]</scope>
    <source>
        <strain evidence="1 2">CECT 7066</strain>
    </source>
</reference>
<dbReference type="EMBL" id="FWFV01000010">
    <property type="protein sequence ID" value="SLN62507.1"/>
    <property type="molecule type" value="Genomic_DNA"/>
</dbReference>
<dbReference type="AlphaFoldDB" id="A0A1Y5TEK1"/>
<name>A0A1Y5TEK1_9RHOB</name>
<protein>
    <recommendedName>
        <fullName evidence="3">MerR family transcriptional regulator</fullName>
    </recommendedName>
</protein>
<evidence type="ECO:0000313" key="2">
    <source>
        <dbReference type="Proteomes" id="UP000193870"/>
    </source>
</evidence>
<dbReference type="Proteomes" id="UP000193870">
    <property type="component" value="Unassembled WGS sequence"/>
</dbReference>
<accession>A0A1Y5TEK1</accession>
<evidence type="ECO:0000313" key="1">
    <source>
        <dbReference type="EMBL" id="SLN62507.1"/>
    </source>
</evidence>
<sequence length="77" mass="8972">MAENSKQTPRRLFDEDRIFFPEDPEMRVLGSVEKLAQWRHRNRGPAFIRIGRRIGYHGTDLNDYLSAQRTDPNGEAA</sequence>
<gene>
    <name evidence="1" type="ORF">PAM7066_03110</name>
</gene>